<feature type="transmembrane region" description="Helical" evidence="8">
    <location>
        <begin position="247"/>
        <end position="264"/>
    </location>
</feature>
<sequence>MPAIVLLILAFSLILRLLIAAGLPPGFDEAYYYLYTRYLDWSYFDHPPLVAWVTGLGPLLTGQVSAFSIRLGSVLLFTGSSLLLYQTAVHLFSVRAGLITLAVVNVAPILLVGFGVLTLPDSPLIFFMSATLWVCGREFFPLPSRSLQGQFGLYGATRYQPGPRLALIGLLVGLACLGKYHGLALGFGLVLFCLLSSHHRRALGSRWTLMAVLGFLLALSPVLLWNAQQDWVSFRFQGGRALPQAGYQLWDLALTAGVGILYLLPSLGIPLWQVSLADSGRILLQTVQGLRLTDADLKRLLILACGLPLVMGFTVMGGYRQILPTWPMPGFWVLTLLLGSHWQGWGRVGRWLVGSALVVLLLVGVGLAHVRLGLLQAPGGLGLWPVEADPSTQLIEIEQLRQAFQTDAALAGALAEADFIFTNAYFLAGQIGMALAPLTDKPLTCLDGDLRGFAFWSEPQDWLGQDGLLITSELFRPSEGIPATYGDYFASLEPVADIPLLRAGAVAQTFQVYLARQMLRPYPRPYSRLR</sequence>
<feature type="transmembrane region" description="Helical" evidence="8">
    <location>
        <begin position="207"/>
        <end position="227"/>
    </location>
</feature>
<accession>A0ABT0CDB7</accession>
<evidence type="ECO:0000256" key="3">
    <source>
        <dbReference type="ARBA" id="ARBA00022676"/>
    </source>
</evidence>
<organism evidence="10 11">
    <name type="scientific">Thermostichus vulcanus str. 'Rupite'</name>
    <dbReference type="NCBI Taxonomy" id="2813851"/>
    <lineage>
        <taxon>Bacteria</taxon>
        <taxon>Bacillati</taxon>
        <taxon>Cyanobacteriota</taxon>
        <taxon>Cyanophyceae</taxon>
        <taxon>Thermostichales</taxon>
        <taxon>Thermostichaceae</taxon>
        <taxon>Thermostichus</taxon>
    </lineage>
</organism>
<name>A0ABT0CDB7_THEVL</name>
<evidence type="ECO:0000256" key="1">
    <source>
        <dbReference type="ARBA" id="ARBA00004651"/>
    </source>
</evidence>
<comment type="subcellular location">
    <subcellularLocation>
        <location evidence="1">Cell membrane</location>
        <topology evidence="1">Multi-pass membrane protein</topology>
    </subcellularLocation>
</comment>
<evidence type="ECO:0000313" key="11">
    <source>
        <dbReference type="Proteomes" id="UP000830835"/>
    </source>
</evidence>
<evidence type="ECO:0000256" key="7">
    <source>
        <dbReference type="ARBA" id="ARBA00023136"/>
    </source>
</evidence>
<dbReference type="PANTHER" id="PTHR33908">
    <property type="entry name" value="MANNOSYLTRANSFERASE YKCB-RELATED"/>
    <property type="match status" value="1"/>
</dbReference>
<proteinExistence type="predicted"/>
<feature type="domain" description="Glycosyltransferase RgtA/B/C/D-like" evidence="9">
    <location>
        <begin position="45"/>
        <end position="134"/>
    </location>
</feature>
<dbReference type="Proteomes" id="UP000830835">
    <property type="component" value="Unassembled WGS sequence"/>
</dbReference>
<evidence type="ECO:0000259" key="9">
    <source>
        <dbReference type="Pfam" id="PF13231"/>
    </source>
</evidence>
<feature type="transmembrane region" description="Helical" evidence="8">
    <location>
        <begin position="348"/>
        <end position="368"/>
    </location>
</feature>
<reference evidence="10" key="1">
    <citation type="submission" date="2021-02" db="EMBL/GenBank/DDBJ databases">
        <title>The CRISPR/cas machinery reduction and long-range gene transfer in the hot spring cyanobacterium Synechococcus.</title>
        <authorList>
            <person name="Dvorak P."/>
            <person name="Jahodarova E."/>
            <person name="Hasler P."/>
            <person name="Poulickova A."/>
        </authorList>
    </citation>
    <scope>NUCLEOTIDE SEQUENCE</scope>
    <source>
        <strain evidence="10">Rupite</strain>
    </source>
</reference>
<dbReference type="RefSeq" id="WP_244351624.1">
    <property type="nucleotide sequence ID" value="NZ_JAFIRA010000037.1"/>
</dbReference>
<dbReference type="InterPro" id="IPR038731">
    <property type="entry name" value="RgtA/B/C-like"/>
</dbReference>
<keyword evidence="4" id="KW-0808">Transferase</keyword>
<keyword evidence="2" id="KW-1003">Cell membrane</keyword>
<gene>
    <name evidence="10" type="ORF">JX360_12885</name>
</gene>
<feature type="transmembrane region" description="Helical" evidence="8">
    <location>
        <begin position="300"/>
        <end position="319"/>
    </location>
</feature>
<evidence type="ECO:0000256" key="6">
    <source>
        <dbReference type="ARBA" id="ARBA00022989"/>
    </source>
</evidence>
<keyword evidence="7 8" id="KW-0472">Membrane</keyword>
<evidence type="ECO:0000256" key="2">
    <source>
        <dbReference type="ARBA" id="ARBA00022475"/>
    </source>
</evidence>
<evidence type="ECO:0000313" key="10">
    <source>
        <dbReference type="EMBL" id="MCJ2543788.1"/>
    </source>
</evidence>
<feature type="transmembrane region" description="Helical" evidence="8">
    <location>
        <begin position="165"/>
        <end position="195"/>
    </location>
</feature>
<keyword evidence="6 8" id="KW-1133">Transmembrane helix</keyword>
<keyword evidence="11" id="KW-1185">Reference proteome</keyword>
<comment type="caution">
    <text evidence="10">The sequence shown here is derived from an EMBL/GenBank/DDBJ whole genome shotgun (WGS) entry which is preliminary data.</text>
</comment>
<dbReference type="InterPro" id="IPR050297">
    <property type="entry name" value="LipidA_mod_glycosyltrf_83"/>
</dbReference>
<dbReference type="Pfam" id="PF13231">
    <property type="entry name" value="PMT_2"/>
    <property type="match status" value="2"/>
</dbReference>
<evidence type="ECO:0000256" key="8">
    <source>
        <dbReference type="SAM" id="Phobius"/>
    </source>
</evidence>
<protein>
    <submittedName>
        <fullName evidence="10">Glycosyltransferase family 39 protein</fullName>
    </submittedName>
</protein>
<dbReference type="PANTHER" id="PTHR33908:SF11">
    <property type="entry name" value="MEMBRANE PROTEIN"/>
    <property type="match status" value="1"/>
</dbReference>
<feature type="domain" description="Glycosyltransferase RgtA/B/C/D-like" evidence="9">
    <location>
        <begin position="164"/>
        <end position="225"/>
    </location>
</feature>
<keyword evidence="3" id="KW-0328">Glycosyltransferase</keyword>
<feature type="transmembrane region" description="Helical" evidence="8">
    <location>
        <begin position="67"/>
        <end position="85"/>
    </location>
</feature>
<feature type="transmembrane region" description="Helical" evidence="8">
    <location>
        <begin position="97"/>
        <end position="119"/>
    </location>
</feature>
<evidence type="ECO:0000256" key="4">
    <source>
        <dbReference type="ARBA" id="ARBA00022679"/>
    </source>
</evidence>
<evidence type="ECO:0000256" key="5">
    <source>
        <dbReference type="ARBA" id="ARBA00022692"/>
    </source>
</evidence>
<dbReference type="EMBL" id="JAFIRA010000037">
    <property type="protein sequence ID" value="MCJ2543788.1"/>
    <property type="molecule type" value="Genomic_DNA"/>
</dbReference>
<keyword evidence="5 8" id="KW-0812">Transmembrane</keyword>